<evidence type="ECO:0008006" key="3">
    <source>
        <dbReference type="Google" id="ProtNLM"/>
    </source>
</evidence>
<dbReference type="InterPro" id="IPR016024">
    <property type="entry name" value="ARM-type_fold"/>
</dbReference>
<organism evidence="1 2">
    <name type="scientific">Methanimicrococcus hacksteinii</name>
    <dbReference type="NCBI Taxonomy" id="3028293"/>
    <lineage>
        <taxon>Archaea</taxon>
        <taxon>Methanobacteriati</taxon>
        <taxon>Methanobacteriota</taxon>
        <taxon>Stenosarchaea group</taxon>
        <taxon>Methanomicrobia</taxon>
        <taxon>Methanosarcinales</taxon>
        <taxon>Methanosarcinaceae</taxon>
        <taxon>Methanimicrococcus</taxon>
    </lineage>
</organism>
<dbReference type="InterPro" id="IPR014825">
    <property type="entry name" value="DNA_alkylation"/>
</dbReference>
<gene>
    <name evidence="1" type="ORF">MmiAt1_00360</name>
</gene>
<keyword evidence="2" id="KW-1185">Reference proteome</keyword>
<evidence type="ECO:0000313" key="2">
    <source>
        <dbReference type="Proteomes" id="UP001272052"/>
    </source>
</evidence>
<dbReference type="Pfam" id="PF08713">
    <property type="entry name" value="DNA_alkylation"/>
    <property type="match status" value="1"/>
</dbReference>
<comment type="caution">
    <text evidence="1">The sequence shown here is derived from an EMBL/GenBank/DDBJ whole genome shotgun (WGS) entry which is preliminary data.</text>
</comment>
<name>A0ABU3VM80_9EURY</name>
<sequence length="276" mass="31754">MPKRLRLTVLAAEEIQADLEIIANPEKARHLQRYFKTGPGEYGEGDIFIGISVPEMRAAAKKSYPDVSLSETSVLLKSPIHEHRQTALFILVEKYNAACRKSPAKHNALKPNIESNTNLKESMREKKEIVAFYLDHLKFINNWDLTDSSASYILGEWFLETEPDTLGAKTIRKLAESENLWEQRISVMITHAFIRSGIYQPTLDLCEHFLPAAHDLIHKCTGWMLREAGKKDKSILIQFLDTHAEEMPRTMLRYSIEKLTPGEKEKYMAQTRKRIK</sequence>
<protein>
    <recommendedName>
        <fullName evidence="3">DNA alkylation repair enzyme</fullName>
    </recommendedName>
</protein>
<dbReference type="RefSeq" id="WP_318784899.1">
    <property type="nucleotide sequence ID" value="NZ_JAWDKC010000001.1"/>
</dbReference>
<accession>A0ABU3VM80</accession>
<proteinExistence type="predicted"/>
<dbReference type="EMBL" id="JAWDKC010000001">
    <property type="protein sequence ID" value="MDV0444510.1"/>
    <property type="molecule type" value="Genomic_DNA"/>
</dbReference>
<dbReference type="CDD" id="cd06561">
    <property type="entry name" value="AlkD_like"/>
    <property type="match status" value="1"/>
</dbReference>
<dbReference type="Proteomes" id="UP001272052">
    <property type="component" value="Unassembled WGS sequence"/>
</dbReference>
<dbReference type="Gene3D" id="1.25.10.90">
    <property type="match status" value="1"/>
</dbReference>
<dbReference type="PANTHER" id="PTHR34070:SF1">
    <property type="entry name" value="DNA ALKYLATION REPAIR PROTEIN"/>
    <property type="match status" value="1"/>
</dbReference>
<dbReference type="SUPFAM" id="SSF48371">
    <property type="entry name" value="ARM repeat"/>
    <property type="match status" value="1"/>
</dbReference>
<dbReference type="PANTHER" id="PTHR34070">
    <property type="entry name" value="ARMADILLO-TYPE FOLD"/>
    <property type="match status" value="1"/>
</dbReference>
<evidence type="ECO:0000313" key="1">
    <source>
        <dbReference type="EMBL" id="MDV0444510.1"/>
    </source>
</evidence>
<reference evidence="1 2" key="1">
    <citation type="submission" date="2023-06" db="EMBL/GenBank/DDBJ databases">
        <title>Genome sequence of Methanimicrococcus sp. At1.</title>
        <authorList>
            <person name="Protasov E."/>
            <person name="Platt K."/>
            <person name="Poehlein A."/>
            <person name="Daniel R."/>
            <person name="Brune A."/>
        </authorList>
    </citation>
    <scope>NUCLEOTIDE SEQUENCE [LARGE SCALE GENOMIC DNA]</scope>
    <source>
        <strain evidence="1 2">At1</strain>
    </source>
</reference>